<evidence type="ECO:0000256" key="10">
    <source>
        <dbReference type="PROSITE-ProRule" id="PRU10141"/>
    </source>
</evidence>
<evidence type="ECO:0000256" key="3">
    <source>
        <dbReference type="ARBA" id="ARBA00022527"/>
    </source>
</evidence>
<dbReference type="Proteomes" id="UP001642409">
    <property type="component" value="Unassembled WGS sequence"/>
</dbReference>
<evidence type="ECO:0000256" key="9">
    <source>
        <dbReference type="ARBA" id="ARBA00048679"/>
    </source>
</evidence>
<evidence type="ECO:0000313" key="13">
    <source>
        <dbReference type="EMBL" id="CAI9943973.1"/>
    </source>
</evidence>
<name>A0AA86PSC5_9EUKA</name>
<dbReference type="CDD" id="cd08215">
    <property type="entry name" value="STKc_Nek"/>
    <property type="match status" value="1"/>
</dbReference>
<dbReference type="SUPFAM" id="SSF56112">
    <property type="entry name" value="Protein kinase-like (PK-like)"/>
    <property type="match status" value="1"/>
</dbReference>
<keyword evidence="15" id="KW-1185">Reference proteome</keyword>
<dbReference type="InterPro" id="IPR011009">
    <property type="entry name" value="Kinase-like_dom_sf"/>
</dbReference>
<dbReference type="InterPro" id="IPR001245">
    <property type="entry name" value="Ser-Thr/Tyr_kinase_cat_dom"/>
</dbReference>
<feature type="domain" description="Protein kinase" evidence="12">
    <location>
        <begin position="9"/>
        <end position="274"/>
    </location>
</feature>
<evidence type="ECO:0000256" key="8">
    <source>
        <dbReference type="ARBA" id="ARBA00047899"/>
    </source>
</evidence>
<dbReference type="InterPro" id="IPR008271">
    <property type="entry name" value="Ser/Thr_kinase_AS"/>
</dbReference>
<dbReference type="PROSITE" id="PS00108">
    <property type="entry name" value="PROTEIN_KINASE_ST"/>
    <property type="match status" value="1"/>
</dbReference>
<comment type="catalytic activity">
    <reaction evidence="9">
        <text>L-seryl-[protein] + ATP = O-phospho-L-seryl-[protein] + ADP + H(+)</text>
        <dbReference type="Rhea" id="RHEA:17989"/>
        <dbReference type="Rhea" id="RHEA-COMP:9863"/>
        <dbReference type="Rhea" id="RHEA-COMP:11604"/>
        <dbReference type="ChEBI" id="CHEBI:15378"/>
        <dbReference type="ChEBI" id="CHEBI:29999"/>
        <dbReference type="ChEBI" id="CHEBI:30616"/>
        <dbReference type="ChEBI" id="CHEBI:83421"/>
        <dbReference type="ChEBI" id="CHEBI:456216"/>
        <dbReference type="EC" id="2.7.11.1"/>
    </reaction>
</comment>
<evidence type="ECO:0000256" key="11">
    <source>
        <dbReference type="RuleBase" id="RU000304"/>
    </source>
</evidence>
<evidence type="ECO:0000256" key="1">
    <source>
        <dbReference type="ARBA" id="ARBA00010886"/>
    </source>
</evidence>
<keyword evidence="7 10" id="KW-0067">ATP-binding</keyword>
<dbReference type="EMBL" id="CATOUU010000720">
    <property type="protein sequence ID" value="CAI9943973.1"/>
    <property type="molecule type" value="Genomic_DNA"/>
</dbReference>
<dbReference type="GO" id="GO:0005524">
    <property type="term" value="F:ATP binding"/>
    <property type="evidence" value="ECO:0007669"/>
    <property type="project" value="UniProtKB-UniRule"/>
</dbReference>
<dbReference type="InterPro" id="IPR017441">
    <property type="entry name" value="Protein_kinase_ATP_BS"/>
</dbReference>
<comment type="catalytic activity">
    <reaction evidence="8">
        <text>L-threonyl-[protein] + ATP = O-phospho-L-threonyl-[protein] + ADP + H(+)</text>
        <dbReference type="Rhea" id="RHEA:46608"/>
        <dbReference type="Rhea" id="RHEA-COMP:11060"/>
        <dbReference type="Rhea" id="RHEA-COMP:11605"/>
        <dbReference type="ChEBI" id="CHEBI:15378"/>
        <dbReference type="ChEBI" id="CHEBI:30013"/>
        <dbReference type="ChEBI" id="CHEBI:30616"/>
        <dbReference type="ChEBI" id="CHEBI:61977"/>
        <dbReference type="ChEBI" id="CHEBI:456216"/>
        <dbReference type="EC" id="2.7.11.1"/>
    </reaction>
</comment>
<evidence type="ECO:0000313" key="15">
    <source>
        <dbReference type="Proteomes" id="UP001642409"/>
    </source>
</evidence>
<evidence type="ECO:0000256" key="5">
    <source>
        <dbReference type="ARBA" id="ARBA00022741"/>
    </source>
</evidence>
<keyword evidence="5 10" id="KW-0547">Nucleotide-binding</keyword>
<dbReference type="PROSITE" id="PS50011">
    <property type="entry name" value="PROTEIN_KINASE_DOM"/>
    <property type="match status" value="1"/>
</dbReference>
<sequence length="389" mass="45089">MAEEKLAEYNIIKSLGKGAFGEAHLIEHKQSQLKYVLKIINTSDMTMQDREDALSEAILLRRFNHPNIVSYHDMFSDITHIYIIMEYADAGDLRRFVETRALYNLPLTEDHVLYYFVQMLLALKHVHDKRILHRDLKGQNIFLTSFKAADGQTRIQVKLGDFGLAKVLLNPNSLAKSQAGTPYYLSPEIIRDTGYNNKSDVWSLGCLLYELCTFQRVFDAKSLGNLLMKILNETQKPIDDTRFSQDLQDLLNQMLLKNPDQRPSIAQILQLPFIKKWVEKLLPLQTINTEFKPEEIKPMKFLQNTQIGILQFLMRENQFNLKFGDEVAMAQFLSNIRENQTQVKNKALEKIFGEEFVKKFKEEDAVKQVDQAIRDNPQLLNDIFKAAVK</sequence>
<reference evidence="13" key="1">
    <citation type="submission" date="2023-06" db="EMBL/GenBank/DDBJ databases">
        <authorList>
            <person name="Kurt Z."/>
        </authorList>
    </citation>
    <scope>NUCLEOTIDE SEQUENCE</scope>
</reference>
<evidence type="ECO:0000256" key="6">
    <source>
        <dbReference type="ARBA" id="ARBA00022777"/>
    </source>
</evidence>
<dbReference type="InterPro" id="IPR051131">
    <property type="entry name" value="NEK_Ser/Thr_kinase_NIMA"/>
</dbReference>
<keyword evidence="6 14" id="KW-0418">Kinase</keyword>
<comment type="similarity">
    <text evidence="1">Belongs to the protein kinase superfamily. NEK Ser/Thr protein kinase family. NIMA subfamily.</text>
</comment>
<keyword evidence="3 11" id="KW-0723">Serine/threonine-protein kinase</keyword>
<feature type="binding site" evidence="10">
    <location>
        <position position="38"/>
    </location>
    <ligand>
        <name>ATP</name>
        <dbReference type="ChEBI" id="CHEBI:30616"/>
    </ligand>
</feature>
<dbReference type="PRINTS" id="PR00109">
    <property type="entry name" value="TYRKINASE"/>
</dbReference>
<dbReference type="Gene3D" id="3.30.200.20">
    <property type="entry name" value="Phosphorylase Kinase, domain 1"/>
    <property type="match status" value="1"/>
</dbReference>
<dbReference type="PANTHER" id="PTHR44899">
    <property type="entry name" value="CAMK FAMILY PROTEIN KINASE"/>
    <property type="match status" value="1"/>
</dbReference>
<evidence type="ECO:0000256" key="7">
    <source>
        <dbReference type="ARBA" id="ARBA00022840"/>
    </source>
</evidence>
<organism evidence="13">
    <name type="scientific">Hexamita inflata</name>
    <dbReference type="NCBI Taxonomy" id="28002"/>
    <lineage>
        <taxon>Eukaryota</taxon>
        <taxon>Metamonada</taxon>
        <taxon>Diplomonadida</taxon>
        <taxon>Hexamitidae</taxon>
        <taxon>Hexamitinae</taxon>
        <taxon>Hexamita</taxon>
    </lineage>
</organism>
<evidence type="ECO:0000313" key="14">
    <source>
        <dbReference type="EMBL" id="CAL6037028.1"/>
    </source>
</evidence>
<evidence type="ECO:0000259" key="12">
    <source>
        <dbReference type="PROSITE" id="PS50011"/>
    </source>
</evidence>
<dbReference type="GO" id="GO:0004674">
    <property type="term" value="F:protein serine/threonine kinase activity"/>
    <property type="evidence" value="ECO:0007669"/>
    <property type="project" value="UniProtKB-KW"/>
</dbReference>
<dbReference type="Pfam" id="PF00069">
    <property type="entry name" value="Pkinase"/>
    <property type="match status" value="1"/>
</dbReference>
<protein>
    <recommendedName>
        <fullName evidence="2">non-specific serine/threonine protein kinase</fullName>
        <ecNumber evidence="2">2.7.11.1</ecNumber>
    </recommendedName>
</protein>
<dbReference type="Gene3D" id="1.10.510.10">
    <property type="entry name" value="Transferase(Phosphotransferase) domain 1"/>
    <property type="match status" value="1"/>
</dbReference>
<dbReference type="InterPro" id="IPR000719">
    <property type="entry name" value="Prot_kinase_dom"/>
</dbReference>
<evidence type="ECO:0000256" key="2">
    <source>
        <dbReference type="ARBA" id="ARBA00012513"/>
    </source>
</evidence>
<gene>
    <name evidence="13" type="ORF">HINF_LOCUS31618</name>
    <name evidence="14" type="ORF">HINF_LOCUS36696</name>
</gene>
<keyword evidence="4" id="KW-0808">Transferase</keyword>
<dbReference type="SMART" id="SM00220">
    <property type="entry name" value="S_TKc"/>
    <property type="match status" value="1"/>
</dbReference>
<comment type="caution">
    <text evidence="13">The sequence shown here is derived from an EMBL/GenBank/DDBJ whole genome shotgun (WGS) entry which is preliminary data.</text>
</comment>
<reference evidence="14 15" key="2">
    <citation type="submission" date="2024-07" db="EMBL/GenBank/DDBJ databases">
        <authorList>
            <person name="Akdeniz Z."/>
        </authorList>
    </citation>
    <scope>NUCLEOTIDE SEQUENCE [LARGE SCALE GENOMIC DNA]</scope>
</reference>
<evidence type="ECO:0000256" key="4">
    <source>
        <dbReference type="ARBA" id="ARBA00022679"/>
    </source>
</evidence>
<dbReference type="EC" id="2.7.11.1" evidence="2"/>
<dbReference type="EMBL" id="CAXDID020000135">
    <property type="protein sequence ID" value="CAL6037028.1"/>
    <property type="molecule type" value="Genomic_DNA"/>
</dbReference>
<dbReference type="PROSITE" id="PS00107">
    <property type="entry name" value="PROTEIN_KINASE_ATP"/>
    <property type="match status" value="1"/>
</dbReference>
<accession>A0AA86PSC5</accession>
<dbReference type="FunFam" id="3.30.200.20:FF:000097">
    <property type="entry name" value="Probable serine/threonine-protein kinase nek1"/>
    <property type="match status" value="1"/>
</dbReference>
<dbReference type="AlphaFoldDB" id="A0AA86PSC5"/>
<dbReference type="PANTHER" id="PTHR44899:SF3">
    <property type="entry name" value="SERINE_THREONINE-PROTEIN KINASE NEK1"/>
    <property type="match status" value="1"/>
</dbReference>
<proteinExistence type="inferred from homology"/>